<evidence type="ECO:0000313" key="4">
    <source>
        <dbReference type="Proteomes" id="UP000308267"/>
    </source>
</evidence>
<evidence type="ECO:0000256" key="1">
    <source>
        <dbReference type="SAM" id="MobiDB-lite"/>
    </source>
</evidence>
<dbReference type="AlphaFoldDB" id="A0A4V3SGM0"/>
<evidence type="ECO:0000259" key="2">
    <source>
        <dbReference type="SMART" id="SM00731"/>
    </source>
</evidence>
<evidence type="ECO:0000313" key="3">
    <source>
        <dbReference type="EMBL" id="TGZ72884.1"/>
    </source>
</evidence>
<keyword evidence="4" id="KW-1185">Reference proteome</keyword>
<dbReference type="GO" id="GO:0005634">
    <property type="term" value="C:nucleus"/>
    <property type="evidence" value="ECO:0007669"/>
    <property type="project" value="TreeGrafter"/>
</dbReference>
<dbReference type="Proteomes" id="UP000308267">
    <property type="component" value="Unassembled WGS sequence"/>
</dbReference>
<dbReference type="Pfam" id="PF17283">
    <property type="entry name" value="Zn_ribbon_SprT"/>
    <property type="match status" value="1"/>
</dbReference>
<feature type="compositionally biased region" description="Polar residues" evidence="1">
    <location>
        <begin position="112"/>
        <end position="131"/>
    </location>
</feature>
<organism evidence="3 4">
    <name type="scientific">Opisthorchis felineus</name>
    <dbReference type="NCBI Taxonomy" id="147828"/>
    <lineage>
        <taxon>Eukaryota</taxon>
        <taxon>Metazoa</taxon>
        <taxon>Spiralia</taxon>
        <taxon>Lophotrochozoa</taxon>
        <taxon>Platyhelminthes</taxon>
        <taxon>Trematoda</taxon>
        <taxon>Digenea</taxon>
        <taxon>Opisthorchiida</taxon>
        <taxon>Opisthorchiata</taxon>
        <taxon>Opisthorchiidae</taxon>
        <taxon>Opisthorchis</taxon>
    </lineage>
</organism>
<feature type="region of interest" description="Disordered" evidence="1">
    <location>
        <begin position="81"/>
        <end position="168"/>
    </location>
</feature>
<dbReference type="InterPro" id="IPR035240">
    <property type="entry name" value="SprT_Zn_ribbon"/>
</dbReference>
<name>A0A4V3SGM0_OPIFE</name>
<dbReference type="EMBL" id="SJOL01003227">
    <property type="protein sequence ID" value="TGZ72884.1"/>
    <property type="molecule type" value="Genomic_DNA"/>
</dbReference>
<comment type="caution">
    <text evidence="3">The sequence shown here is derived from an EMBL/GenBank/DDBJ whole genome shotgun (WGS) entry which is preliminary data.</text>
</comment>
<dbReference type="PANTHER" id="PTHR23099">
    <property type="entry name" value="TRANSCRIPTIONAL REGULATOR"/>
    <property type="match status" value="1"/>
</dbReference>
<dbReference type="OrthoDB" id="20772at2759"/>
<gene>
    <name evidence="3" type="ORF">CRM22_001820</name>
</gene>
<dbReference type="STRING" id="147828.A0A4V3SGM0"/>
<dbReference type="Pfam" id="PF10263">
    <property type="entry name" value="SprT-like"/>
    <property type="match status" value="1"/>
</dbReference>
<dbReference type="InterPro" id="IPR006640">
    <property type="entry name" value="SprT-like_domain"/>
</dbReference>
<dbReference type="SMART" id="SM00731">
    <property type="entry name" value="SprT"/>
    <property type="match status" value="1"/>
</dbReference>
<feature type="compositionally biased region" description="Polar residues" evidence="1">
    <location>
        <begin position="81"/>
        <end position="97"/>
    </location>
</feature>
<dbReference type="PANTHER" id="PTHR23099:SF0">
    <property type="entry name" value="GERM CELL NUCLEAR ACIDIC PROTEIN"/>
    <property type="match status" value="1"/>
</dbReference>
<reference evidence="3 4" key="1">
    <citation type="journal article" date="2019" name="BMC Genomics">
        <title>New insights from Opisthorchis felineus genome: update on genomics of the epidemiologically important liver flukes.</title>
        <authorList>
            <person name="Ershov N.I."/>
            <person name="Mordvinov V.A."/>
            <person name="Prokhortchouk E.B."/>
            <person name="Pakharukova M.Y."/>
            <person name="Gunbin K.V."/>
            <person name="Ustyantsev K."/>
            <person name="Genaev M.A."/>
            <person name="Blinov A.G."/>
            <person name="Mazur A."/>
            <person name="Boulygina E."/>
            <person name="Tsygankova S."/>
            <person name="Khrameeva E."/>
            <person name="Chekanov N."/>
            <person name="Fan G."/>
            <person name="Xiao A."/>
            <person name="Zhang H."/>
            <person name="Xu X."/>
            <person name="Yang H."/>
            <person name="Solovyev V."/>
            <person name="Lee S.M."/>
            <person name="Liu X."/>
            <person name="Afonnikov D.A."/>
            <person name="Skryabin K.G."/>
        </authorList>
    </citation>
    <scope>NUCLEOTIDE SEQUENCE [LARGE SCALE GENOMIC DNA]</scope>
    <source>
        <strain evidence="3">AK-0245</strain>
        <tissue evidence="3">Whole organism</tissue>
    </source>
</reference>
<feature type="domain" description="SprT-like" evidence="2">
    <location>
        <begin position="310"/>
        <end position="474"/>
    </location>
</feature>
<protein>
    <recommendedName>
        <fullName evidence="2">SprT-like domain-containing protein</fullName>
    </recommendedName>
</protein>
<accession>A0A4V3SGM0</accession>
<proteinExistence type="predicted"/>
<dbReference type="GO" id="GO:0006974">
    <property type="term" value="P:DNA damage response"/>
    <property type="evidence" value="ECO:0007669"/>
    <property type="project" value="UniProtKB-ARBA"/>
</dbReference>
<sequence length="571" mass="64144">MEFYRSLSAKKDVLSIIQCSSARKNKNVKGSGVVDAATKASNTADLLASDFSSTPCKRILPSPTSVQKIAFRDVTPWSPSSLTSDLTVESTSLTTDNRTPKRSERSPLAQLQLESANSDRATAAKSSVTPDESSDDDAFEKFLAKLRRPPSPKCSSGSSSSFFTDNSSSGSQISDEQLFYCQFDNAARSAHVEAENRLPLHKQISPSFGGKPTDGVRQNLNAAIEIFQRPPATIGDHSRRLERPRESRSQLRSPISKTCVSRSFSSTSLPVLADFVSSLYSLEEGDTRRTGRRRHPSAERFVKRFKANRVELANRLFRIFNERVFDKRLPDDLSVVWNTRLLRTAGQCKYLRREVIPRVGEKTITRIAQIELSPKVCTSAERVRDTLLHEVCHAAVWILDGVNDGHGSRWRRWASRAMQVWPDIPVVSVCHAYTIETKFTYRCTGCGACINRHSKSIDTEKQICGRCRSRFELLINTPRGRMMRPSVAGTMDKRLLAHCAIRPQVQQTEPSESSERRRPAFADFVRENYRHIRQKPEIKNHADAMTELGSLFKTMRISKIQPNSDVASLST</sequence>
<feature type="compositionally biased region" description="Low complexity" evidence="1">
    <location>
        <begin position="155"/>
        <end position="168"/>
    </location>
</feature>